<dbReference type="PROSITE" id="PS51257">
    <property type="entry name" value="PROKAR_LIPOPROTEIN"/>
    <property type="match status" value="1"/>
</dbReference>
<keyword evidence="4" id="KW-0676">Redox-active center</keyword>
<name>A0A192D3N7_9SPHN</name>
<feature type="domain" description="Thioredoxin" evidence="5">
    <location>
        <begin position="45"/>
        <end position="188"/>
    </location>
</feature>
<reference evidence="6 7" key="1">
    <citation type="submission" date="2016-05" db="EMBL/GenBank/DDBJ databases">
        <title>Compelete Genome Sequence of Bacteriochlorophyll-Synthesizing Bacterium Porphyrobacter neustonensis DSM 9434.</title>
        <authorList>
            <person name="Shi X.-L."/>
            <person name="Wu Y.-H."/>
            <person name="Cheng H."/>
            <person name="Xu L."/>
            <person name="Zhang X.-Q."/>
            <person name="Wang C.-S."/>
            <person name="Xu X.-W."/>
        </authorList>
    </citation>
    <scope>NUCLEOTIDE SEQUENCE [LARGE SCALE GENOMIC DNA]</scope>
    <source>
        <strain evidence="6 7">DSM 9434</strain>
    </source>
</reference>
<dbReference type="AlphaFoldDB" id="A0A192D3N7"/>
<dbReference type="GO" id="GO:0030313">
    <property type="term" value="C:cell envelope"/>
    <property type="evidence" value="ECO:0007669"/>
    <property type="project" value="UniProtKB-SubCell"/>
</dbReference>
<proteinExistence type="predicted"/>
<evidence type="ECO:0000256" key="4">
    <source>
        <dbReference type="ARBA" id="ARBA00023284"/>
    </source>
</evidence>
<evidence type="ECO:0000259" key="5">
    <source>
        <dbReference type="PROSITE" id="PS51352"/>
    </source>
</evidence>
<dbReference type="PROSITE" id="PS51352">
    <property type="entry name" value="THIOREDOXIN_2"/>
    <property type="match status" value="1"/>
</dbReference>
<evidence type="ECO:0000256" key="2">
    <source>
        <dbReference type="ARBA" id="ARBA00022748"/>
    </source>
</evidence>
<dbReference type="Gene3D" id="3.40.30.10">
    <property type="entry name" value="Glutaredoxin"/>
    <property type="match status" value="1"/>
</dbReference>
<dbReference type="Pfam" id="PF08534">
    <property type="entry name" value="Redoxin"/>
    <property type="match status" value="1"/>
</dbReference>
<dbReference type="RefSeq" id="WP_068351081.1">
    <property type="nucleotide sequence ID" value="NZ_CP016033.1"/>
</dbReference>
<comment type="subcellular location">
    <subcellularLocation>
        <location evidence="1">Cell envelope</location>
    </subcellularLocation>
</comment>
<dbReference type="PROSITE" id="PS00194">
    <property type="entry name" value="THIOREDOXIN_1"/>
    <property type="match status" value="1"/>
</dbReference>
<dbReference type="EMBL" id="CP016033">
    <property type="protein sequence ID" value="ANK13088.1"/>
    <property type="molecule type" value="Genomic_DNA"/>
</dbReference>
<keyword evidence="7" id="KW-1185">Reference proteome</keyword>
<dbReference type="InterPro" id="IPR013766">
    <property type="entry name" value="Thioredoxin_domain"/>
</dbReference>
<dbReference type="PANTHER" id="PTHR42852">
    <property type="entry name" value="THIOL:DISULFIDE INTERCHANGE PROTEIN DSBE"/>
    <property type="match status" value="1"/>
</dbReference>
<sequence length="188" mass="19578">MSRVSLILGLPLLLLAGCDREAGAPAQPVEAADAAAIPTGLLTRQFAGTPMPAITVSDAQGKTLDLAAQDGPVLLNLWATWCGPCVKEMPALDTLAAALEGEVRVVTVSQDIRAAEVVTPFFAKGGYARLEPWLDPDAQLSAQFTPEGALPLTVLFDASGKEVLRVAGGYEWGTPEAAALVRESLAAR</sequence>
<keyword evidence="3" id="KW-1015">Disulfide bond</keyword>
<evidence type="ECO:0000313" key="6">
    <source>
        <dbReference type="EMBL" id="ANK13088.1"/>
    </source>
</evidence>
<dbReference type="InterPro" id="IPR050553">
    <property type="entry name" value="Thioredoxin_ResA/DsbE_sf"/>
</dbReference>
<dbReference type="PANTHER" id="PTHR42852:SF6">
    <property type="entry name" value="THIOL:DISULFIDE INTERCHANGE PROTEIN DSBE"/>
    <property type="match status" value="1"/>
</dbReference>
<dbReference type="InterPro" id="IPR017937">
    <property type="entry name" value="Thioredoxin_CS"/>
</dbReference>
<accession>A0A192D3N7</accession>
<dbReference type="GO" id="GO:0015036">
    <property type="term" value="F:disulfide oxidoreductase activity"/>
    <property type="evidence" value="ECO:0007669"/>
    <property type="project" value="UniProtKB-ARBA"/>
</dbReference>
<dbReference type="InterPro" id="IPR013740">
    <property type="entry name" value="Redoxin"/>
</dbReference>
<evidence type="ECO:0000256" key="3">
    <source>
        <dbReference type="ARBA" id="ARBA00023157"/>
    </source>
</evidence>
<organism evidence="6 7">
    <name type="scientific">Erythrobacter neustonensis</name>
    <dbReference type="NCBI Taxonomy" id="1112"/>
    <lineage>
        <taxon>Bacteria</taxon>
        <taxon>Pseudomonadati</taxon>
        <taxon>Pseudomonadota</taxon>
        <taxon>Alphaproteobacteria</taxon>
        <taxon>Sphingomonadales</taxon>
        <taxon>Erythrobacteraceae</taxon>
        <taxon>Erythrobacter/Porphyrobacter group</taxon>
        <taxon>Erythrobacter</taxon>
    </lineage>
</organism>
<dbReference type="STRING" id="1112.A9D12_09175"/>
<dbReference type="CDD" id="cd02966">
    <property type="entry name" value="TlpA_like_family"/>
    <property type="match status" value="1"/>
</dbReference>
<keyword evidence="2" id="KW-0201">Cytochrome c-type biogenesis</keyword>
<dbReference type="KEGG" id="pns:A9D12_09175"/>
<dbReference type="Proteomes" id="UP000078263">
    <property type="component" value="Chromosome"/>
</dbReference>
<protein>
    <submittedName>
        <fullName evidence="6">Thiol:disulfide interchange protein</fullName>
    </submittedName>
</protein>
<gene>
    <name evidence="6" type="ORF">A9D12_09175</name>
</gene>
<dbReference type="GO" id="GO:0017004">
    <property type="term" value="P:cytochrome complex assembly"/>
    <property type="evidence" value="ECO:0007669"/>
    <property type="project" value="UniProtKB-KW"/>
</dbReference>
<evidence type="ECO:0000256" key="1">
    <source>
        <dbReference type="ARBA" id="ARBA00004196"/>
    </source>
</evidence>
<dbReference type="SUPFAM" id="SSF52833">
    <property type="entry name" value="Thioredoxin-like"/>
    <property type="match status" value="1"/>
</dbReference>
<evidence type="ECO:0000313" key="7">
    <source>
        <dbReference type="Proteomes" id="UP000078263"/>
    </source>
</evidence>
<dbReference type="InterPro" id="IPR036249">
    <property type="entry name" value="Thioredoxin-like_sf"/>
</dbReference>